<comment type="caution">
    <text evidence="2">The sequence shown here is derived from an EMBL/GenBank/DDBJ whole genome shotgun (WGS) entry which is preliminary data.</text>
</comment>
<evidence type="ECO:0000313" key="3">
    <source>
        <dbReference type="Proteomes" id="UP001596099"/>
    </source>
</evidence>
<evidence type="ECO:0000313" key="2">
    <source>
        <dbReference type="EMBL" id="MFC5970385.1"/>
    </source>
</evidence>
<feature type="domain" description="CARDB" evidence="1">
    <location>
        <begin position="174"/>
        <end position="260"/>
    </location>
</feature>
<keyword evidence="3" id="KW-1185">Reference proteome</keyword>
<dbReference type="SUPFAM" id="SSF49384">
    <property type="entry name" value="Carbohydrate-binding domain"/>
    <property type="match status" value="1"/>
</dbReference>
<dbReference type="Proteomes" id="UP001596099">
    <property type="component" value="Unassembled WGS sequence"/>
</dbReference>
<dbReference type="InterPro" id="IPR036439">
    <property type="entry name" value="Dockerin_dom_sf"/>
</dbReference>
<dbReference type="Gene3D" id="2.60.40.10">
    <property type="entry name" value="Immunoglobulins"/>
    <property type="match status" value="2"/>
</dbReference>
<protein>
    <submittedName>
        <fullName evidence="2">CARDB domain-containing protein</fullName>
    </submittedName>
</protein>
<dbReference type="RefSeq" id="WP_247419371.1">
    <property type="nucleotide sequence ID" value="NZ_JALLGW010000002.1"/>
</dbReference>
<dbReference type="InterPro" id="IPR011635">
    <property type="entry name" value="CARDB"/>
</dbReference>
<dbReference type="InterPro" id="IPR018247">
    <property type="entry name" value="EF_Hand_1_Ca_BS"/>
</dbReference>
<dbReference type="AlphaFoldDB" id="A0ABD5RIT8"/>
<name>A0ABD5RIT8_9EURY</name>
<dbReference type="PROSITE" id="PS00018">
    <property type="entry name" value="EF_HAND_1"/>
    <property type="match status" value="1"/>
</dbReference>
<dbReference type="InterPro" id="IPR008965">
    <property type="entry name" value="CBM2/CBM3_carb-bd_dom_sf"/>
</dbReference>
<dbReference type="Pfam" id="PF07705">
    <property type="entry name" value="CARDB"/>
    <property type="match status" value="1"/>
</dbReference>
<reference evidence="2 3" key="1">
    <citation type="journal article" date="2019" name="Int. J. Syst. Evol. Microbiol.">
        <title>The Global Catalogue of Microorganisms (GCM) 10K type strain sequencing project: providing services to taxonomists for standard genome sequencing and annotation.</title>
        <authorList>
            <consortium name="The Broad Institute Genomics Platform"/>
            <consortium name="The Broad Institute Genome Sequencing Center for Infectious Disease"/>
            <person name="Wu L."/>
            <person name="Ma J."/>
        </authorList>
    </citation>
    <scope>NUCLEOTIDE SEQUENCE [LARGE SCALE GENOMIC DNA]</scope>
    <source>
        <strain evidence="2 3">CGMCC 1.12543</strain>
    </source>
</reference>
<sequence length="591" mass="58055">MNHDTSTLRAVAALVLATMLVAAAGVPGVAMGATSTEVSIAPNSQTVTVGQTTTFDVVVETTDGDVGASDVDLELTDPSVAEITAVSVAGSPGFVNTDVAADGSSAGFQAVYGNNPIAGASPTIATVTVEGVAEGSTGLSITDADLSDLPGNSYDVTGTNGATLTVEPVAVDPADFQVSNLQAPGSADAGESISVSATVTNDGGESGTQTVVYQFDGQTLDSEQVTLDAGQSQAVTFDVTVPGSASAGSYTHGVYSDDDSATAALSVAASSGGGGDGPATAVSLSPSEQTVGVGGTATFDVVVENADGGVGAIDLDVAIGDTATAEIVGIDSPATGFEDASVAGDGSSASIAAVGMDTADTGAVTVATVTVEGASVDSTTLSVSSAVLGTEDGVETYDVTGTSDATLSVVPAEFLVSNLDGPDSVVRGESLTVTADVTNDGSLETTKTVSLRFDLNGDGTLAPGETVASAPVTLGAGVTDSVPLSAAIPDSLAPGEYDYGVFTVDDEATGTVAVTLALIDDSYAGPPQDLDGDGVYEDVNGDGELTASDVQALFVNRDSGVVTGDPLLFDYNGDGQFNVVDVQNLFAQTSD</sequence>
<evidence type="ECO:0000259" key="1">
    <source>
        <dbReference type="Pfam" id="PF07705"/>
    </source>
</evidence>
<gene>
    <name evidence="2" type="ORF">ACFPYI_03495</name>
</gene>
<dbReference type="SUPFAM" id="SSF63446">
    <property type="entry name" value="Type I dockerin domain"/>
    <property type="match status" value="1"/>
</dbReference>
<organism evidence="2 3">
    <name type="scientific">Halomarina salina</name>
    <dbReference type="NCBI Taxonomy" id="1872699"/>
    <lineage>
        <taxon>Archaea</taxon>
        <taxon>Methanobacteriati</taxon>
        <taxon>Methanobacteriota</taxon>
        <taxon>Stenosarchaea group</taxon>
        <taxon>Halobacteria</taxon>
        <taxon>Halobacteriales</taxon>
        <taxon>Natronomonadaceae</taxon>
        <taxon>Halomarina</taxon>
    </lineage>
</organism>
<proteinExistence type="predicted"/>
<dbReference type="InterPro" id="IPR013783">
    <property type="entry name" value="Ig-like_fold"/>
</dbReference>
<accession>A0ABD5RIT8</accession>
<dbReference type="EMBL" id="JBHSQH010000001">
    <property type="protein sequence ID" value="MFC5970385.1"/>
    <property type="molecule type" value="Genomic_DNA"/>
</dbReference>